<keyword evidence="3" id="KW-1185">Reference proteome</keyword>
<feature type="region of interest" description="Disordered" evidence="1">
    <location>
        <begin position="482"/>
        <end position="513"/>
    </location>
</feature>
<dbReference type="Proteomes" id="UP001201812">
    <property type="component" value="Unassembled WGS sequence"/>
</dbReference>
<feature type="compositionally biased region" description="Polar residues" evidence="1">
    <location>
        <begin position="129"/>
        <end position="139"/>
    </location>
</feature>
<evidence type="ECO:0000313" key="2">
    <source>
        <dbReference type="EMBL" id="KAI1703854.1"/>
    </source>
</evidence>
<evidence type="ECO:0000313" key="3">
    <source>
        <dbReference type="Proteomes" id="UP001201812"/>
    </source>
</evidence>
<accession>A0AAD4R1R6</accession>
<feature type="region of interest" description="Disordered" evidence="1">
    <location>
        <begin position="627"/>
        <end position="667"/>
    </location>
</feature>
<feature type="compositionally biased region" description="Low complexity" evidence="1">
    <location>
        <begin position="489"/>
        <end position="510"/>
    </location>
</feature>
<dbReference type="EMBL" id="JAKKPZ010000075">
    <property type="protein sequence ID" value="KAI1703854.1"/>
    <property type="molecule type" value="Genomic_DNA"/>
</dbReference>
<protein>
    <submittedName>
        <fullName evidence="2">Uncharacterized protein</fullName>
    </submittedName>
</protein>
<dbReference type="AlphaFoldDB" id="A0AAD4R1R6"/>
<organism evidence="2 3">
    <name type="scientific">Ditylenchus destructor</name>
    <dbReference type="NCBI Taxonomy" id="166010"/>
    <lineage>
        <taxon>Eukaryota</taxon>
        <taxon>Metazoa</taxon>
        <taxon>Ecdysozoa</taxon>
        <taxon>Nematoda</taxon>
        <taxon>Chromadorea</taxon>
        <taxon>Rhabditida</taxon>
        <taxon>Tylenchina</taxon>
        <taxon>Tylenchomorpha</taxon>
        <taxon>Sphaerularioidea</taxon>
        <taxon>Anguinidae</taxon>
        <taxon>Anguininae</taxon>
        <taxon>Ditylenchus</taxon>
    </lineage>
</organism>
<gene>
    <name evidence="2" type="ORF">DdX_14597</name>
</gene>
<sequence length="700" mass="75846">MIPLYPPSRGQPGFHPTKKWRSLAHLLTPSGSRRGSFDISCDIEPRRRRPSAPAVLHDLKKDLKRRLPAYIRRYHSSSALLQSSVEEEDEEVEQALISEGNSATIGAVPEPSRRNRRPSLSQLFFPPSKSVQNRATAEQTKPGGARFKCRKVKAAREFGVASVDEGGQPKAQSGQANRITHLFKSKAKETVYTSRGFWSPNQSTEPNTKASAESLSVAFPESVASSKVAAKSSIGAFAKHTTTRKKYSLGGGGAAASLKSATTSEQSGLLFSSAGPTTVSQSHLSVCRNPSASSVAAAGYVRLYGNEPWSCSTNSSNNIDISAVYLPKQPESINSVFCASSERPVQAPKEEESNQNNLLSSVVQAEVQQHDGIQRKQGVFQQPSSNRNRGFFAKLLDDKYHKRFKLLPELSATENNSSKESALKKSIASTCSLSVKEEIASAVIVEAPVQDSDPNFDQSIYYAPVSTTTEVVIDQVKQSNQGSPPLIYKAPSKPTSLSSSPKLSYQSPPKGHLRFPLQSSSPLSFEYPPAISPKDSLQLQPQESDWVCSPPAEHATVIALRNRSPSESKTSAVSAKYSSAKSCGCANFLLSDQRRARRKSSDSFSNYKPALPGCGSSSSVKVVSTRTKVRLLSEGRPSSSPPSPKFSTRSKSAASKKRQAAAEDEEDTQLYVRRHTIPDMTVATYGMVGVRFGFISTDSI</sequence>
<reference evidence="2" key="1">
    <citation type="submission" date="2022-01" db="EMBL/GenBank/DDBJ databases">
        <title>Genome Sequence Resource for Two Populations of Ditylenchus destructor, the Migratory Endoparasitic Phytonematode.</title>
        <authorList>
            <person name="Zhang H."/>
            <person name="Lin R."/>
            <person name="Xie B."/>
        </authorList>
    </citation>
    <scope>NUCLEOTIDE SEQUENCE</scope>
    <source>
        <strain evidence="2">BazhouSP</strain>
    </source>
</reference>
<name>A0AAD4R1R6_9BILA</name>
<proteinExistence type="predicted"/>
<evidence type="ECO:0000256" key="1">
    <source>
        <dbReference type="SAM" id="MobiDB-lite"/>
    </source>
</evidence>
<comment type="caution">
    <text evidence="2">The sequence shown here is derived from an EMBL/GenBank/DDBJ whole genome shotgun (WGS) entry which is preliminary data.</text>
</comment>
<feature type="region of interest" description="Disordered" evidence="1">
    <location>
        <begin position="107"/>
        <end position="143"/>
    </location>
</feature>